<evidence type="ECO:0000313" key="2">
    <source>
        <dbReference type="EMBL" id="HIU65547.1"/>
    </source>
</evidence>
<gene>
    <name evidence="2" type="ORF">IAC63_02815</name>
</gene>
<evidence type="ECO:0000313" key="3">
    <source>
        <dbReference type="Proteomes" id="UP000824142"/>
    </source>
</evidence>
<feature type="transmembrane region" description="Helical" evidence="1">
    <location>
        <begin position="12"/>
        <end position="33"/>
    </location>
</feature>
<reference evidence="2" key="1">
    <citation type="submission" date="2020-10" db="EMBL/GenBank/DDBJ databases">
        <authorList>
            <person name="Gilroy R."/>
        </authorList>
    </citation>
    <scope>NUCLEOTIDE SEQUENCE</scope>
    <source>
        <strain evidence="2">CHK136-897</strain>
    </source>
</reference>
<evidence type="ECO:0008006" key="4">
    <source>
        <dbReference type="Google" id="ProtNLM"/>
    </source>
</evidence>
<dbReference type="EMBL" id="DVNO01000023">
    <property type="protein sequence ID" value="HIU65547.1"/>
    <property type="molecule type" value="Genomic_DNA"/>
</dbReference>
<name>A0A9D1MSN7_9PROT</name>
<feature type="transmembrane region" description="Helical" evidence="1">
    <location>
        <begin position="45"/>
        <end position="66"/>
    </location>
</feature>
<accession>A0A9D1MSN7</accession>
<reference evidence="2" key="2">
    <citation type="journal article" date="2021" name="PeerJ">
        <title>Extensive microbial diversity within the chicken gut microbiome revealed by metagenomics and culture.</title>
        <authorList>
            <person name="Gilroy R."/>
            <person name="Ravi A."/>
            <person name="Getino M."/>
            <person name="Pursley I."/>
            <person name="Horton D.L."/>
            <person name="Alikhan N.F."/>
            <person name="Baker D."/>
            <person name="Gharbi K."/>
            <person name="Hall N."/>
            <person name="Watson M."/>
            <person name="Adriaenssens E.M."/>
            <person name="Foster-Nyarko E."/>
            <person name="Jarju S."/>
            <person name="Secka A."/>
            <person name="Antonio M."/>
            <person name="Oren A."/>
            <person name="Chaudhuri R.R."/>
            <person name="La Ragione R."/>
            <person name="Hildebrand F."/>
            <person name="Pallen M.J."/>
        </authorList>
    </citation>
    <scope>NUCLEOTIDE SEQUENCE</scope>
    <source>
        <strain evidence="2">CHK136-897</strain>
    </source>
</reference>
<feature type="transmembrane region" description="Helical" evidence="1">
    <location>
        <begin position="110"/>
        <end position="136"/>
    </location>
</feature>
<comment type="caution">
    <text evidence="2">The sequence shown here is derived from an EMBL/GenBank/DDBJ whole genome shotgun (WGS) entry which is preliminary data.</text>
</comment>
<keyword evidence="1" id="KW-1133">Transmembrane helix</keyword>
<feature type="transmembrane region" description="Helical" evidence="1">
    <location>
        <begin position="78"/>
        <end position="98"/>
    </location>
</feature>
<dbReference type="AlphaFoldDB" id="A0A9D1MSN7"/>
<keyword evidence="1" id="KW-0812">Transmembrane</keyword>
<protein>
    <recommendedName>
        <fullName evidence="4">DUF2798 domain-containing protein</fullName>
    </recommendedName>
</protein>
<proteinExistence type="predicted"/>
<organism evidence="2 3">
    <name type="scientific">Candidatus Enterousia avicola</name>
    <dbReference type="NCBI Taxonomy" id="2840787"/>
    <lineage>
        <taxon>Bacteria</taxon>
        <taxon>Pseudomonadati</taxon>
        <taxon>Pseudomonadota</taxon>
        <taxon>Alphaproteobacteria</taxon>
        <taxon>Candidatus Enterousia</taxon>
    </lineage>
</organism>
<evidence type="ECO:0000256" key="1">
    <source>
        <dbReference type="SAM" id="Phobius"/>
    </source>
</evidence>
<sequence length="146" mass="16679">MNDKYPKNFIEGIVLGLVNCGIMVSGMMSFNLFRNGALNLENFLSGFLPIFLFAFLLSEILVGPLMMKVVTKFVSNKYLVFFRVLLMAMIMTFMAPLIEMGFVMNGTQFLYAFITNYFVALVLQTIIAMRCALFVLAEYRSLYNNH</sequence>
<dbReference type="Proteomes" id="UP000824142">
    <property type="component" value="Unassembled WGS sequence"/>
</dbReference>
<keyword evidence="1" id="KW-0472">Membrane</keyword>